<dbReference type="Ensembl" id="ENSPMGT00000016613.1">
    <property type="protein sequence ID" value="ENSPMGP00000015572.1"/>
    <property type="gene ID" value="ENSPMGG00000012769.1"/>
</dbReference>
<proteinExistence type="inferred from homology"/>
<sequence>MSSSKKKAEGPPRSKCGRCRNHGVVVPQKGHAKKCPFTLCTCWKCQLITERTRINTLERELRRGSEDQCAGTGPSTPGHHIHPDTSPNTGAPQPDPAVKVWSRPISGAEPRAPGPALAERFDSGSPPAGSSARTAPENTPRGPTPTPAPSELVFIFTTKEFICGRPCILERLRPCAPAPAPPAPDALPVPALLKLPGEHALVPGAPGVV</sequence>
<evidence type="ECO:0000256" key="3">
    <source>
        <dbReference type="ARBA" id="ARBA00022833"/>
    </source>
</evidence>
<dbReference type="AlphaFoldDB" id="A0A3B4AER8"/>
<evidence type="ECO:0000256" key="1">
    <source>
        <dbReference type="ARBA" id="ARBA00006834"/>
    </source>
</evidence>
<evidence type="ECO:0000313" key="10">
    <source>
        <dbReference type="Proteomes" id="UP000261520"/>
    </source>
</evidence>
<reference evidence="9" key="2">
    <citation type="submission" date="2025-09" db="UniProtKB">
        <authorList>
            <consortium name="Ensembl"/>
        </authorList>
    </citation>
    <scope>IDENTIFICATION</scope>
</reference>
<dbReference type="GO" id="GO:0000981">
    <property type="term" value="F:DNA-binding transcription factor activity, RNA polymerase II-specific"/>
    <property type="evidence" value="ECO:0007669"/>
    <property type="project" value="TreeGrafter"/>
</dbReference>
<dbReference type="PANTHER" id="PTHR12322:SF53">
    <property type="entry name" value="DOUBLESEX-MAB RELATED 11E"/>
    <property type="match status" value="1"/>
</dbReference>
<feature type="region of interest" description="Disordered" evidence="7">
    <location>
        <begin position="59"/>
        <end position="150"/>
    </location>
</feature>
<dbReference type="GO" id="GO:0000978">
    <property type="term" value="F:RNA polymerase II cis-regulatory region sequence-specific DNA binding"/>
    <property type="evidence" value="ECO:0007669"/>
    <property type="project" value="TreeGrafter"/>
</dbReference>
<dbReference type="InterPro" id="IPR026607">
    <property type="entry name" value="DMRT"/>
</dbReference>
<feature type="compositionally biased region" description="Basic and acidic residues" evidence="7">
    <location>
        <begin position="1"/>
        <end position="12"/>
    </location>
</feature>
<dbReference type="GO" id="GO:0005634">
    <property type="term" value="C:nucleus"/>
    <property type="evidence" value="ECO:0007669"/>
    <property type="project" value="UniProtKB-SubCell"/>
</dbReference>
<dbReference type="Pfam" id="PF00751">
    <property type="entry name" value="DM"/>
    <property type="match status" value="1"/>
</dbReference>
<comment type="similarity">
    <text evidence="1">Belongs to the DMRT family.</text>
</comment>
<dbReference type="Gene3D" id="4.10.1040.10">
    <property type="entry name" value="DM DNA-binding domain"/>
    <property type="match status" value="1"/>
</dbReference>
<dbReference type="Proteomes" id="UP000261520">
    <property type="component" value="Unplaced"/>
</dbReference>
<protein>
    <recommendedName>
        <fullName evidence="8">DM domain-containing protein</fullName>
    </recommendedName>
</protein>
<dbReference type="SUPFAM" id="SSF82927">
    <property type="entry name" value="Cysteine-rich DNA binding domain, (DM domain)"/>
    <property type="match status" value="1"/>
</dbReference>
<dbReference type="GO" id="GO:0046872">
    <property type="term" value="F:metal ion binding"/>
    <property type="evidence" value="ECO:0007669"/>
    <property type="project" value="UniProtKB-KW"/>
</dbReference>
<evidence type="ECO:0000256" key="7">
    <source>
        <dbReference type="SAM" id="MobiDB-lite"/>
    </source>
</evidence>
<dbReference type="InterPro" id="IPR001275">
    <property type="entry name" value="DM_DNA-bd"/>
</dbReference>
<feature type="domain" description="DM" evidence="8">
    <location>
        <begin position="16"/>
        <end position="63"/>
    </location>
</feature>
<keyword evidence="4 6" id="KW-0238">DNA-binding</keyword>
<keyword evidence="3 6" id="KW-0862">Zinc</keyword>
<keyword evidence="2 6" id="KW-0479">Metal-binding</keyword>
<reference evidence="9" key="1">
    <citation type="submission" date="2025-08" db="UniProtKB">
        <authorList>
            <consortium name="Ensembl"/>
        </authorList>
    </citation>
    <scope>IDENTIFICATION</scope>
</reference>
<keyword evidence="10" id="KW-1185">Reference proteome</keyword>
<evidence type="ECO:0000256" key="6">
    <source>
        <dbReference type="PROSITE-ProRule" id="PRU00070"/>
    </source>
</evidence>
<name>A0A3B4AER8_9GOBI</name>
<keyword evidence="5 6" id="KW-0539">Nucleus</keyword>
<dbReference type="SMART" id="SM00301">
    <property type="entry name" value="DM"/>
    <property type="match status" value="1"/>
</dbReference>
<dbReference type="GO" id="GO:0007548">
    <property type="term" value="P:sex differentiation"/>
    <property type="evidence" value="ECO:0007669"/>
    <property type="project" value="TreeGrafter"/>
</dbReference>
<accession>A0A3B4AER8</accession>
<evidence type="ECO:0000313" key="9">
    <source>
        <dbReference type="Ensembl" id="ENSPMGP00000015572.1"/>
    </source>
</evidence>
<dbReference type="InterPro" id="IPR036407">
    <property type="entry name" value="DM_DNA-bd_sf"/>
</dbReference>
<evidence type="ECO:0000256" key="5">
    <source>
        <dbReference type="ARBA" id="ARBA00023242"/>
    </source>
</evidence>
<dbReference type="PANTHER" id="PTHR12322">
    <property type="entry name" value="DOUBLESEX AND MAB-3 RELATED TRANSCRIPTION FACTOR DMRT"/>
    <property type="match status" value="1"/>
</dbReference>
<comment type="subcellular location">
    <subcellularLocation>
        <location evidence="6">Nucleus</location>
    </subcellularLocation>
</comment>
<feature type="DNA-binding region" description="DM" evidence="6">
    <location>
        <begin position="16"/>
        <end position="63"/>
    </location>
</feature>
<dbReference type="PROSITE" id="PS40000">
    <property type="entry name" value="DM_1"/>
    <property type="match status" value="1"/>
</dbReference>
<evidence type="ECO:0000259" key="8">
    <source>
        <dbReference type="PROSITE" id="PS50809"/>
    </source>
</evidence>
<evidence type="ECO:0000256" key="2">
    <source>
        <dbReference type="ARBA" id="ARBA00022723"/>
    </source>
</evidence>
<dbReference type="STRING" id="409849.ENSPMGP00000015572"/>
<organism evidence="9 10">
    <name type="scientific">Periophthalmus magnuspinnatus</name>
    <dbReference type="NCBI Taxonomy" id="409849"/>
    <lineage>
        <taxon>Eukaryota</taxon>
        <taxon>Metazoa</taxon>
        <taxon>Chordata</taxon>
        <taxon>Craniata</taxon>
        <taxon>Vertebrata</taxon>
        <taxon>Euteleostomi</taxon>
        <taxon>Actinopterygii</taxon>
        <taxon>Neopterygii</taxon>
        <taxon>Teleostei</taxon>
        <taxon>Neoteleostei</taxon>
        <taxon>Acanthomorphata</taxon>
        <taxon>Gobiaria</taxon>
        <taxon>Gobiiformes</taxon>
        <taxon>Gobioidei</taxon>
        <taxon>Gobiidae</taxon>
        <taxon>Oxudercinae</taxon>
        <taxon>Periophthalmus</taxon>
    </lineage>
</organism>
<evidence type="ECO:0000256" key="4">
    <source>
        <dbReference type="ARBA" id="ARBA00023125"/>
    </source>
</evidence>
<feature type="region of interest" description="Disordered" evidence="7">
    <location>
        <begin position="1"/>
        <end position="21"/>
    </location>
</feature>
<dbReference type="PROSITE" id="PS50809">
    <property type="entry name" value="DM_2"/>
    <property type="match status" value="1"/>
</dbReference>